<dbReference type="InterPro" id="IPR011749">
    <property type="entry name" value="CHP02243"/>
</dbReference>
<evidence type="ECO:0000313" key="2">
    <source>
        <dbReference type="Proteomes" id="UP000234479"/>
    </source>
</evidence>
<comment type="caution">
    <text evidence="1">The sequence shown here is derived from an EMBL/GenBank/DDBJ whole genome shotgun (WGS) entry which is preliminary data.</text>
</comment>
<protein>
    <submittedName>
        <fullName evidence="1">Putative baseplate assembly protein</fullName>
    </submittedName>
</protein>
<dbReference type="Proteomes" id="UP000234479">
    <property type="component" value="Unassembled WGS sequence"/>
</dbReference>
<evidence type="ECO:0000313" key="1">
    <source>
        <dbReference type="EMBL" id="PLR23014.1"/>
    </source>
</evidence>
<proteinExistence type="predicted"/>
<reference evidence="1 2" key="1">
    <citation type="submission" date="2017-12" db="EMBL/GenBank/DDBJ databases">
        <title>The genome sequence of Caulobacter sp. 410.</title>
        <authorList>
            <person name="Gao J."/>
            <person name="Mao X."/>
            <person name="Sun J."/>
        </authorList>
    </citation>
    <scope>NUCLEOTIDE SEQUENCE [LARGE SCALE GENOMIC DNA]</scope>
    <source>
        <strain evidence="1 2">410</strain>
    </source>
</reference>
<dbReference type="AlphaFoldDB" id="A0A2N5DAC0"/>
<dbReference type="OrthoDB" id="9027184at2"/>
<dbReference type="EMBL" id="PJRS01000034">
    <property type="protein sequence ID" value="PLR23014.1"/>
    <property type="molecule type" value="Genomic_DNA"/>
</dbReference>
<organism evidence="1 2">
    <name type="scientific">Caulobacter zeae</name>
    <dbReference type="NCBI Taxonomy" id="2055137"/>
    <lineage>
        <taxon>Bacteria</taxon>
        <taxon>Pseudomonadati</taxon>
        <taxon>Pseudomonadota</taxon>
        <taxon>Alphaproteobacteria</taxon>
        <taxon>Caulobacterales</taxon>
        <taxon>Caulobacteraceae</taxon>
        <taxon>Caulobacter</taxon>
    </lineage>
</organism>
<gene>
    <name evidence="1" type="ORF">SGCZBJ_16805</name>
</gene>
<sequence length="755" mass="80041">MALTPPRLDDRGYADLRAELIRRIPVHSPEWTDYNPTDPGIALLELFAFLGDNLLYRLNRAPEASKLAFLQLLNIPPRPASVARVQVRVDLQKGAVDPVTPDFSPTAPRLQFAAGDVLFQATDEITVLPVELAGYVKRPYEGAAPPEGQASVEQLLKDHLGVAPALTAYKTTPLPAPKGGALPPATSTAPSSTVDGALWLALLAPAPVLKALDTGDPAATLDLVRRKIAGKVLSLGVRTDDALCGPADALRCPDADSSPARWPVRYDISTGGFSGAARRVDKIAYRRLAVEADDTDGLGQAGTLRLRIPEAGGDGSLPFGDWRAGSFDIPDEDLLGVGGLPPRLDDPDLAARVLAWIRVRRIDDADPPIQVRLVDANMVMAEQAVTASPEMLGAGQGRAGQTVNLSKTPVIQDSEVIQVRTEAGWAAWTRADDLALAGPDDPFYALEPTDGTVTFGDGVHGRMPLPGQAIRVLAYRYGGGAKGNVGAGGVSRVRGAPLRATNPLPAAGGQDAETAAQAQARIPKVLRARDRAVCADDFADIALETPGAMIGRAQVLPRHKPFERADGIPGVVTLIVLPAQDLVTPDTPTPDREVLRKVCAWLEPRRLVTTELYVTPPEYVDVDIAIAVDAQAGVGEETLRRWVELALRQHFAPLPPYGPDGEGWPFGRAVRDRDAEAAALRVQGVAIVNDVVVQGVSIGPDGVRDAVTQSVPLQKWQLPVIRKVGVAIGPTAPSLDPDPDPPVGGVAVPVEQEEC</sequence>
<name>A0A2N5DAC0_9CAUL</name>
<keyword evidence="2" id="KW-1185">Reference proteome</keyword>
<dbReference type="RefSeq" id="WP_101719143.1">
    <property type="nucleotide sequence ID" value="NZ_PJRS01000034.1"/>
</dbReference>
<dbReference type="NCBIfam" id="TIGR02243">
    <property type="entry name" value="putative baseplate assembly protein"/>
    <property type="match status" value="1"/>
</dbReference>
<accession>A0A2N5DAC0</accession>